<evidence type="ECO:0000259" key="1">
    <source>
        <dbReference type="Pfam" id="PF07627"/>
    </source>
</evidence>
<name>A0AAJ1R7P9_9FLAO</name>
<organism evidence="2 3">
    <name type="scientific">Chryseobacterium gambrini</name>
    <dbReference type="NCBI Taxonomy" id="373672"/>
    <lineage>
        <taxon>Bacteria</taxon>
        <taxon>Pseudomonadati</taxon>
        <taxon>Bacteroidota</taxon>
        <taxon>Flavobacteriia</taxon>
        <taxon>Flavobacteriales</taxon>
        <taxon>Weeksellaceae</taxon>
        <taxon>Chryseobacterium group</taxon>
        <taxon>Chryseobacterium</taxon>
    </lineage>
</organism>
<dbReference type="EMBL" id="JAUHGV010000169">
    <property type="protein sequence ID" value="MDN4015224.1"/>
    <property type="molecule type" value="Genomic_DNA"/>
</dbReference>
<reference evidence="2" key="1">
    <citation type="submission" date="2023-06" db="EMBL/GenBank/DDBJ databases">
        <title>Two Chryseobacterium gambrini strains from China.</title>
        <authorList>
            <person name="Zeng J."/>
            <person name="Wu Y."/>
        </authorList>
    </citation>
    <scope>NUCLEOTIDE SEQUENCE</scope>
    <source>
        <strain evidence="2">SQ219</strain>
    </source>
</reference>
<gene>
    <name evidence="2" type="ORF">QX233_22510</name>
</gene>
<sequence>PVTRGKWLQQTFLGVAPPDPPPGVEGIPVKPPDNAGNVKALSMRQTLEAHRANPTCATCHKIFEPVGIALENFDAVGAWRTHDEGVPIDA</sequence>
<dbReference type="InterPro" id="IPR013039">
    <property type="entry name" value="DUF1588"/>
</dbReference>
<proteinExistence type="predicted"/>
<evidence type="ECO:0000313" key="2">
    <source>
        <dbReference type="EMBL" id="MDN4015224.1"/>
    </source>
</evidence>
<accession>A0AAJ1R7P9</accession>
<protein>
    <submittedName>
        <fullName evidence="2">DUF1588 domain-containing protein</fullName>
    </submittedName>
</protein>
<dbReference type="RefSeq" id="WP_290343756.1">
    <property type="nucleotide sequence ID" value="NZ_JAUHGV010000169.1"/>
</dbReference>
<dbReference type="Proteomes" id="UP001225933">
    <property type="component" value="Unassembled WGS sequence"/>
</dbReference>
<comment type="caution">
    <text evidence="2">The sequence shown here is derived from an EMBL/GenBank/DDBJ whole genome shotgun (WGS) entry which is preliminary data.</text>
</comment>
<dbReference type="Pfam" id="PF07627">
    <property type="entry name" value="PSCyt3"/>
    <property type="match status" value="1"/>
</dbReference>
<feature type="non-terminal residue" evidence="2">
    <location>
        <position position="1"/>
    </location>
</feature>
<feature type="non-terminal residue" evidence="2">
    <location>
        <position position="90"/>
    </location>
</feature>
<evidence type="ECO:0000313" key="3">
    <source>
        <dbReference type="Proteomes" id="UP001225933"/>
    </source>
</evidence>
<feature type="domain" description="DUF1588" evidence="1">
    <location>
        <begin position="1"/>
        <end position="83"/>
    </location>
</feature>
<dbReference type="AlphaFoldDB" id="A0AAJ1R7P9"/>